<dbReference type="InterPro" id="IPR057701">
    <property type="entry name" value="DUF7941"/>
</dbReference>
<dbReference type="Proteomes" id="UP000596381">
    <property type="component" value="Segment"/>
</dbReference>
<reference evidence="1 2" key="1">
    <citation type="submission" date="2020-12" db="EMBL/GenBank/DDBJ databases">
        <title>Genomic characterization of four novel bacteriophages infecting Klebsiella pneumoniae.</title>
        <authorList>
            <person name="Estrada Bonilla B."/>
            <person name="Costa A.R."/>
            <person name="van Rossum T."/>
            <person name="Hagedoorn S."/>
            <person name="Wallinga H."/>
            <person name="Xiao M."/>
            <person name="Song W."/>
            <person name="Haas P.-J."/>
            <person name="Nobrega F.L."/>
            <person name="Brouns S.J.J."/>
        </authorList>
    </citation>
    <scope>NUCLEOTIDE SEQUENCE [LARGE SCALE GENOMIC DNA]</scope>
</reference>
<evidence type="ECO:0000313" key="2">
    <source>
        <dbReference type="Proteomes" id="UP000596381"/>
    </source>
</evidence>
<sequence>MSTIFGYPTIEAEIVGLINKANADYGSDFTAENLDVQRGEFDSFESRQRFIVKDLSGRYFGVRDDIGVFKRNFQTLFKGIELHVQAGSGLTNRKILESLCATYGLPPFEDSDFAPGLLDLNTDAGDSEIFISWPIAETSWSWVGSVNFYLRNTKTSLASIITDNLEAFEPNSFAGITWSVRQTAMDGLYYPSIFDLDSVILETDLDGLEYPGSQDLNNLITVTTLDGLKYPSAVALDNFVSVLEGLEYPPTISLNSLQVGAMVGMDYPTGIGTNRYSALLLTRPLDFSDYQNAIQLYRIGTEITDSSLVQAIVGKIAANWSTMNTEANKARLTTAFTNARVTAINRVRSVYGWTETVTLTPSTTSFIVGQAQLRYDIESVE</sequence>
<proteinExistence type="predicted"/>
<keyword evidence="2" id="KW-1185">Reference proteome</keyword>
<gene>
    <name evidence="1" type="ORF">vBKpMFBKp24_363</name>
</gene>
<protein>
    <submittedName>
        <fullName evidence="1">Uncharacterized protein</fullName>
    </submittedName>
</protein>
<organism evidence="1 2">
    <name type="scientific">Klebsiella phage vB_KpM_FBKp24</name>
    <dbReference type="NCBI Taxonomy" id="2801834"/>
    <lineage>
        <taxon>Viruses</taxon>
        <taxon>Duplodnaviria</taxon>
        <taxon>Heunggongvirae</taxon>
        <taxon>Uroviricota</taxon>
        <taxon>Caudoviricetes</taxon>
        <taxon>Chimalliviridae</taxon>
        <taxon>Maaswegvirus</taxon>
        <taxon>Maaswegvirus Kp24</taxon>
    </lineage>
</organism>
<accession>A0A7U0J5D6</accession>
<dbReference type="Pfam" id="PF25613">
    <property type="entry name" value="DUF7941"/>
    <property type="match status" value="1"/>
</dbReference>
<dbReference type="EMBL" id="MW394391">
    <property type="protein sequence ID" value="QQV92069.1"/>
    <property type="molecule type" value="Genomic_DNA"/>
</dbReference>
<name>A0A7U0J5D6_9CAUD</name>
<evidence type="ECO:0000313" key="1">
    <source>
        <dbReference type="EMBL" id="QQV92069.1"/>
    </source>
</evidence>